<dbReference type="InterPro" id="IPR005614">
    <property type="entry name" value="NrfD-like"/>
</dbReference>
<keyword evidence="3" id="KW-1003">Cell membrane</keyword>
<evidence type="ECO:0000256" key="2">
    <source>
        <dbReference type="ARBA" id="ARBA00008929"/>
    </source>
</evidence>
<dbReference type="AlphaFoldDB" id="A0A831TER5"/>
<feature type="transmembrane region" description="Helical" evidence="7">
    <location>
        <begin position="296"/>
        <end position="318"/>
    </location>
</feature>
<keyword evidence="6 7" id="KW-0472">Membrane</keyword>
<evidence type="ECO:0000256" key="5">
    <source>
        <dbReference type="ARBA" id="ARBA00022989"/>
    </source>
</evidence>
<dbReference type="EMBL" id="DSIY01000150">
    <property type="protein sequence ID" value="HEG91006.1"/>
    <property type="molecule type" value="Genomic_DNA"/>
</dbReference>
<proteinExistence type="inferred from homology"/>
<feature type="transmembrane region" description="Helical" evidence="7">
    <location>
        <begin position="117"/>
        <end position="138"/>
    </location>
</feature>
<feature type="transmembrane region" description="Helical" evidence="7">
    <location>
        <begin position="159"/>
        <end position="187"/>
    </location>
</feature>
<name>A0A831TER5_9BACT</name>
<dbReference type="InterPro" id="IPR052049">
    <property type="entry name" value="Electron_transfer_protein"/>
</dbReference>
<gene>
    <name evidence="8" type="ORF">ENP34_06155</name>
</gene>
<dbReference type="Gene3D" id="1.20.1630.10">
    <property type="entry name" value="Formate dehydrogenase/DMSO reductase domain"/>
    <property type="match status" value="1"/>
</dbReference>
<comment type="caution">
    <text evidence="8">The sequence shown here is derived from an EMBL/GenBank/DDBJ whole genome shotgun (WGS) entry which is preliminary data.</text>
</comment>
<protein>
    <submittedName>
        <fullName evidence="8">Polysulfide reductase</fullName>
    </submittedName>
</protein>
<dbReference type="PANTHER" id="PTHR34856:SF2">
    <property type="entry name" value="PROTEIN NRFD"/>
    <property type="match status" value="1"/>
</dbReference>
<dbReference type="PANTHER" id="PTHR34856">
    <property type="entry name" value="PROTEIN NRFD"/>
    <property type="match status" value="1"/>
</dbReference>
<evidence type="ECO:0000256" key="1">
    <source>
        <dbReference type="ARBA" id="ARBA00004651"/>
    </source>
</evidence>
<sequence>MSIGYERRWETRRQAGRSAADEARDSYYGLPAIHKPHWKWSIVLYFFLGGISGASYVVATLARLFGGPEMRPVARAGRYLSLLTVLPGPLLLIYDLGRPERFHHMLRVLKLRSPMSLGVWGLIAFSLFSGLSALIQAAQDGLLGRRGPARLIRAMPDRLVGLLGSGPAFFLSGYTGVLLAATAVPLWTKNFLLLGPLFLSSALSNAVAALFLLLSATRQASSQALERLERLDRLALLAELALLLGLRANSGPVIGRPLDEGRLGQAFRSVLGAGVVAPLLLQALARGRHSGMAQALRLLAGLLVLAGGFLLRFVLVFAGHRSADDPQATFELTRKR</sequence>
<evidence type="ECO:0000313" key="8">
    <source>
        <dbReference type="EMBL" id="HEG91006.1"/>
    </source>
</evidence>
<reference evidence="8" key="1">
    <citation type="journal article" date="2020" name="mSystems">
        <title>Genome- and Community-Level Interaction Insights into Carbon Utilization and Element Cycling Functions of Hydrothermarchaeota in Hydrothermal Sediment.</title>
        <authorList>
            <person name="Zhou Z."/>
            <person name="Liu Y."/>
            <person name="Xu W."/>
            <person name="Pan J."/>
            <person name="Luo Z.H."/>
            <person name="Li M."/>
        </authorList>
    </citation>
    <scope>NUCLEOTIDE SEQUENCE [LARGE SCALE GENOMIC DNA]</scope>
    <source>
        <strain evidence="8">SpSt-210</strain>
    </source>
</reference>
<keyword evidence="5 7" id="KW-1133">Transmembrane helix</keyword>
<feature type="transmembrane region" description="Helical" evidence="7">
    <location>
        <begin position="193"/>
        <end position="214"/>
    </location>
</feature>
<evidence type="ECO:0000256" key="6">
    <source>
        <dbReference type="ARBA" id="ARBA00023136"/>
    </source>
</evidence>
<evidence type="ECO:0000256" key="4">
    <source>
        <dbReference type="ARBA" id="ARBA00022692"/>
    </source>
</evidence>
<dbReference type="Pfam" id="PF03916">
    <property type="entry name" value="NrfD"/>
    <property type="match status" value="1"/>
</dbReference>
<feature type="transmembrane region" description="Helical" evidence="7">
    <location>
        <begin position="234"/>
        <end position="254"/>
    </location>
</feature>
<evidence type="ECO:0000256" key="7">
    <source>
        <dbReference type="SAM" id="Phobius"/>
    </source>
</evidence>
<comment type="similarity">
    <text evidence="2">Belongs to the NrfD family.</text>
</comment>
<feature type="transmembrane region" description="Helical" evidence="7">
    <location>
        <begin position="77"/>
        <end position="97"/>
    </location>
</feature>
<accession>A0A831TER5</accession>
<keyword evidence="4 7" id="KW-0812">Transmembrane</keyword>
<feature type="transmembrane region" description="Helical" evidence="7">
    <location>
        <begin position="266"/>
        <end position="284"/>
    </location>
</feature>
<organism evidence="8">
    <name type="scientific">Thermorudis peleae</name>
    <dbReference type="NCBI Taxonomy" id="1382356"/>
    <lineage>
        <taxon>Bacteria</taxon>
        <taxon>Pseudomonadati</taxon>
        <taxon>Thermomicrobiota</taxon>
        <taxon>Thermomicrobia</taxon>
        <taxon>Thermomicrobia incertae sedis</taxon>
        <taxon>Thermorudis</taxon>
    </lineage>
</organism>
<evidence type="ECO:0000256" key="3">
    <source>
        <dbReference type="ARBA" id="ARBA00022475"/>
    </source>
</evidence>
<comment type="subcellular location">
    <subcellularLocation>
        <location evidence="1">Cell membrane</location>
        <topology evidence="1">Multi-pass membrane protein</topology>
    </subcellularLocation>
</comment>
<dbReference type="GO" id="GO:0005886">
    <property type="term" value="C:plasma membrane"/>
    <property type="evidence" value="ECO:0007669"/>
    <property type="project" value="UniProtKB-SubCell"/>
</dbReference>
<feature type="transmembrane region" description="Helical" evidence="7">
    <location>
        <begin position="42"/>
        <end position="65"/>
    </location>
</feature>